<evidence type="ECO:0000313" key="2">
    <source>
        <dbReference type="EMBL" id="TYK02522.1"/>
    </source>
</evidence>
<dbReference type="EMBL" id="SSTD01015580">
    <property type="protein sequence ID" value="TYK02522.1"/>
    <property type="molecule type" value="Genomic_DNA"/>
</dbReference>
<gene>
    <name evidence="2" type="ORF">E5676_scaffold784G00540</name>
</gene>
<feature type="domain" description="Transposase MuDR plant" evidence="1">
    <location>
        <begin position="102"/>
        <end position="150"/>
    </location>
</feature>
<reference evidence="2 3" key="1">
    <citation type="submission" date="2019-08" db="EMBL/GenBank/DDBJ databases">
        <title>Draft genome sequences of two oriental melons (Cucumis melo L. var makuwa).</title>
        <authorList>
            <person name="Kwon S.-Y."/>
        </authorList>
    </citation>
    <scope>NUCLEOTIDE SEQUENCE [LARGE SCALE GENOMIC DNA]</scope>
    <source>
        <strain evidence="3">cv. Chang Bougi</strain>
        <tissue evidence="2">Leaf</tissue>
    </source>
</reference>
<sequence>MALQRVKTVLDELFVSQLIVYWNGCNNSNLIRIVDDKDVSWLMLVMSKFSDNDLLSLTLYLLVMLQNTPYLSSELSKAQDSSNERGIIDLDAFESAYTAIPIRVGSMFRNKSVLKKAIYMLVVNNSFELVTVKSNRTSFDIRCKDSSCPWGTPEYSYAMLSAFSNALICNNPGTYTTEEVDDEGRFKFYFMALTTLIDA</sequence>
<dbReference type="Proteomes" id="UP000321947">
    <property type="component" value="Unassembled WGS sequence"/>
</dbReference>
<dbReference type="AlphaFoldDB" id="A0A5D3BUN6"/>
<organism evidence="2 3">
    <name type="scientific">Cucumis melo var. makuwa</name>
    <name type="common">Oriental melon</name>
    <dbReference type="NCBI Taxonomy" id="1194695"/>
    <lineage>
        <taxon>Eukaryota</taxon>
        <taxon>Viridiplantae</taxon>
        <taxon>Streptophyta</taxon>
        <taxon>Embryophyta</taxon>
        <taxon>Tracheophyta</taxon>
        <taxon>Spermatophyta</taxon>
        <taxon>Magnoliopsida</taxon>
        <taxon>eudicotyledons</taxon>
        <taxon>Gunneridae</taxon>
        <taxon>Pentapetalae</taxon>
        <taxon>rosids</taxon>
        <taxon>fabids</taxon>
        <taxon>Cucurbitales</taxon>
        <taxon>Cucurbitaceae</taxon>
        <taxon>Benincaseae</taxon>
        <taxon>Cucumis</taxon>
    </lineage>
</organism>
<dbReference type="Pfam" id="PF03108">
    <property type="entry name" value="DBD_Tnp_Mut"/>
    <property type="match status" value="1"/>
</dbReference>
<name>A0A5D3BUN6_CUCMM</name>
<evidence type="ECO:0000313" key="3">
    <source>
        <dbReference type="Proteomes" id="UP000321947"/>
    </source>
</evidence>
<proteinExistence type="predicted"/>
<accession>A0A5D3BUN6</accession>
<dbReference type="InterPro" id="IPR004332">
    <property type="entry name" value="Transposase_MuDR"/>
</dbReference>
<protein>
    <recommendedName>
        <fullName evidence="1">Transposase MuDR plant domain-containing protein</fullName>
    </recommendedName>
</protein>
<comment type="caution">
    <text evidence="2">The sequence shown here is derived from an EMBL/GenBank/DDBJ whole genome shotgun (WGS) entry which is preliminary data.</text>
</comment>
<evidence type="ECO:0000259" key="1">
    <source>
        <dbReference type="Pfam" id="PF03108"/>
    </source>
</evidence>